<dbReference type="Gene3D" id="3.90.199.10">
    <property type="entry name" value="Topoisomerase II, domain 5"/>
    <property type="match status" value="1"/>
</dbReference>
<dbReference type="AlphaFoldDB" id="A0A382D0H5"/>
<dbReference type="InterPro" id="IPR050220">
    <property type="entry name" value="Type_II_DNA_Topoisomerases"/>
</dbReference>
<keyword evidence="4" id="KW-0413">Isomerase</keyword>
<dbReference type="SUPFAM" id="SSF56719">
    <property type="entry name" value="Type II DNA topoisomerase"/>
    <property type="match status" value="1"/>
</dbReference>
<evidence type="ECO:0000256" key="1">
    <source>
        <dbReference type="ARBA" id="ARBA00008263"/>
    </source>
</evidence>
<reference evidence="6" key="1">
    <citation type="submission" date="2018-05" db="EMBL/GenBank/DDBJ databases">
        <authorList>
            <person name="Lanie J.A."/>
            <person name="Ng W.-L."/>
            <person name="Kazmierczak K.M."/>
            <person name="Andrzejewski T.M."/>
            <person name="Davidsen T.M."/>
            <person name="Wayne K.J."/>
            <person name="Tettelin H."/>
            <person name="Glass J.I."/>
            <person name="Rusch D."/>
            <person name="Podicherti R."/>
            <person name="Tsui H.-C.T."/>
            <person name="Winkler M.E."/>
        </authorList>
    </citation>
    <scope>NUCLEOTIDE SEQUENCE</scope>
</reference>
<protein>
    <recommendedName>
        <fullName evidence="5">Topo IIA-type catalytic domain-containing protein</fullName>
    </recommendedName>
</protein>
<feature type="domain" description="Topo IIA-type catalytic" evidence="5">
    <location>
        <begin position="35"/>
        <end position="65"/>
    </location>
</feature>
<dbReference type="PANTHER" id="PTHR43493:SF5">
    <property type="entry name" value="DNA GYRASE SUBUNIT A, CHLOROPLASTIC_MITOCHONDRIAL"/>
    <property type="match status" value="1"/>
</dbReference>
<dbReference type="GO" id="GO:0009330">
    <property type="term" value="C:DNA topoisomerase type II (double strand cut, ATP-hydrolyzing) complex"/>
    <property type="evidence" value="ECO:0007669"/>
    <property type="project" value="TreeGrafter"/>
</dbReference>
<dbReference type="InterPro" id="IPR013758">
    <property type="entry name" value="Topo_IIA_A/C_ab"/>
</dbReference>
<sequence>MAELTRDMFLNRDIVDEMKESYLNYSMSVIVSRALPDARDGLKPIHRRILYGMSELGSLWNRPYK</sequence>
<evidence type="ECO:0000313" key="6">
    <source>
        <dbReference type="EMBL" id="SVB31940.1"/>
    </source>
</evidence>
<evidence type="ECO:0000256" key="4">
    <source>
        <dbReference type="ARBA" id="ARBA00023235"/>
    </source>
</evidence>
<dbReference type="GO" id="GO:0005524">
    <property type="term" value="F:ATP binding"/>
    <property type="evidence" value="ECO:0007669"/>
    <property type="project" value="InterPro"/>
</dbReference>
<evidence type="ECO:0000259" key="5">
    <source>
        <dbReference type="PROSITE" id="PS52040"/>
    </source>
</evidence>
<evidence type="ECO:0000256" key="2">
    <source>
        <dbReference type="ARBA" id="ARBA00023029"/>
    </source>
</evidence>
<proteinExistence type="inferred from homology"/>
<dbReference type="EMBL" id="UINC01037047">
    <property type="protein sequence ID" value="SVB31940.1"/>
    <property type="molecule type" value="Genomic_DNA"/>
</dbReference>
<keyword evidence="2" id="KW-0799">Topoisomerase</keyword>
<dbReference type="GO" id="GO:0003918">
    <property type="term" value="F:DNA topoisomerase type II (double strand cut, ATP-hydrolyzing) activity"/>
    <property type="evidence" value="ECO:0007669"/>
    <property type="project" value="InterPro"/>
</dbReference>
<comment type="similarity">
    <text evidence="1">Belongs to the type II topoisomerase GyrA/ParC subunit family.</text>
</comment>
<name>A0A382D0H5_9ZZZZ</name>
<dbReference type="InterPro" id="IPR013760">
    <property type="entry name" value="Topo_IIA-like_dom_sf"/>
</dbReference>
<accession>A0A382D0H5</accession>
<dbReference type="PANTHER" id="PTHR43493">
    <property type="entry name" value="DNA GYRASE/TOPOISOMERASE SUBUNIT A"/>
    <property type="match status" value="1"/>
</dbReference>
<dbReference type="GO" id="GO:0005737">
    <property type="term" value="C:cytoplasm"/>
    <property type="evidence" value="ECO:0007669"/>
    <property type="project" value="TreeGrafter"/>
</dbReference>
<dbReference type="Pfam" id="PF00521">
    <property type="entry name" value="DNA_topoisoIV"/>
    <property type="match status" value="1"/>
</dbReference>
<keyword evidence="3" id="KW-0238">DNA-binding</keyword>
<organism evidence="6">
    <name type="scientific">marine metagenome</name>
    <dbReference type="NCBI Taxonomy" id="408172"/>
    <lineage>
        <taxon>unclassified sequences</taxon>
        <taxon>metagenomes</taxon>
        <taxon>ecological metagenomes</taxon>
    </lineage>
</organism>
<dbReference type="InterPro" id="IPR002205">
    <property type="entry name" value="Topo_IIA_dom_A"/>
</dbReference>
<gene>
    <name evidence="6" type="ORF">METZ01_LOCUS184794</name>
</gene>
<dbReference type="PROSITE" id="PS52040">
    <property type="entry name" value="TOPO_IIA"/>
    <property type="match status" value="1"/>
</dbReference>
<dbReference type="GO" id="GO:0003677">
    <property type="term" value="F:DNA binding"/>
    <property type="evidence" value="ECO:0007669"/>
    <property type="project" value="UniProtKB-KW"/>
</dbReference>
<feature type="non-terminal residue" evidence="6">
    <location>
        <position position="65"/>
    </location>
</feature>
<dbReference type="GO" id="GO:0006265">
    <property type="term" value="P:DNA topological change"/>
    <property type="evidence" value="ECO:0007669"/>
    <property type="project" value="InterPro"/>
</dbReference>
<evidence type="ECO:0000256" key="3">
    <source>
        <dbReference type="ARBA" id="ARBA00023125"/>
    </source>
</evidence>